<keyword evidence="1 6" id="KW-0479">Metal-binding</keyword>
<proteinExistence type="inferred from homology"/>
<dbReference type="InterPro" id="IPR019591">
    <property type="entry name" value="Mrp/NBP35_ATP-bd"/>
</dbReference>
<dbReference type="InterPro" id="IPR027417">
    <property type="entry name" value="P-loop_NTPase"/>
</dbReference>
<dbReference type="InterPro" id="IPR033756">
    <property type="entry name" value="YlxH/NBP35"/>
</dbReference>
<comment type="similarity">
    <text evidence="6">Belongs to the Mrp/NBP35 ATP-binding proteins family.</text>
</comment>
<evidence type="ECO:0000313" key="8">
    <source>
        <dbReference type="Proteomes" id="UP000253975"/>
    </source>
</evidence>
<comment type="subunit">
    <text evidence="6">Homodimer.</text>
</comment>
<dbReference type="GO" id="GO:0005524">
    <property type="term" value="F:ATP binding"/>
    <property type="evidence" value="ECO:0007669"/>
    <property type="project" value="UniProtKB-UniRule"/>
</dbReference>
<dbReference type="GO" id="GO:0140663">
    <property type="term" value="F:ATP-dependent FeS chaperone activity"/>
    <property type="evidence" value="ECO:0007669"/>
    <property type="project" value="InterPro"/>
</dbReference>
<keyword evidence="2 6" id="KW-0547">Nucleotide-binding</keyword>
<dbReference type="Pfam" id="PF10609">
    <property type="entry name" value="ParA"/>
    <property type="match status" value="1"/>
</dbReference>
<organism evidence="7 8">
    <name type="scientific">Slackia isoflavoniconvertens</name>
    <dbReference type="NCBI Taxonomy" id="572010"/>
    <lineage>
        <taxon>Bacteria</taxon>
        <taxon>Bacillati</taxon>
        <taxon>Actinomycetota</taxon>
        <taxon>Coriobacteriia</taxon>
        <taxon>Eggerthellales</taxon>
        <taxon>Eggerthellaceae</taxon>
        <taxon>Slackia</taxon>
    </lineage>
</organism>
<evidence type="ECO:0000256" key="5">
    <source>
        <dbReference type="ARBA" id="ARBA00023014"/>
    </source>
</evidence>
<dbReference type="HAMAP" id="MF_02040">
    <property type="entry name" value="Mrp_NBP35"/>
    <property type="match status" value="1"/>
</dbReference>
<dbReference type="AlphaFoldDB" id="A0A369L9P4"/>
<feature type="binding site" evidence="6">
    <location>
        <begin position="50"/>
        <end position="57"/>
    </location>
    <ligand>
        <name>ATP</name>
        <dbReference type="ChEBI" id="CHEBI:30616"/>
    </ligand>
</feature>
<dbReference type="RefSeq" id="WP_114616204.1">
    <property type="nucleotide sequence ID" value="NZ_PPTO01000017.1"/>
</dbReference>
<evidence type="ECO:0000256" key="6">
    <source>
        <dbReference type="HAMAP-Rule" id="MF_02040"/>
    </source>
</evidence>
<evidence type="ECO:0000256" key="1">
    <source>
        <dbReference type="ARBA" id="ARBA00022723"/>
    </source>
</evidence>
<dbReference type="InterPro" id="IPR000808">
    <property type="entry name" value="Mrp-like_CS"/>
</dbReference>
<sequence length="293" mass="30693">MADDTTNQTPDTCSHNCGSCSASCGERTAPSKLAPNSVSSFKKVIGVVSGKGGVGKTSVTCLLASELMRAGKKVGIMDADVTGPSIPKAFGARGPLCADQNSMNPGIGAEGVEIISTNLLLPQDDMPVAWRGPVVTGILTQFFNQVNWGDLDYLLIDMPPGTSDTLLTVFQQMPLDGIVTVSAPQELVGMIVGKAVNLAQEMGVSVLGLVENMAYFECDECHKRHFIFGEPQGEEVAKKYNIPAYATLPMDPAVAALVDAGNIPAYDVKGALKPIIDALEALPEHVEGDAAAE</sequence>
<dbReference type="GO" id="GO:0046872">
    <property type="term" value="F:metal ion binding"/>
    <property type="evidence" value="ECO:0007669"/>
    <property type="project" value="UniProtKB-KW"/>
</dbReference>
<keyword evidence="3 6" id="KW-0067">ATP-binding</keyword>
<protein>
    <recommendedName>
        <fullName evidence="6">Iron-sulfur cluster carrier protein</fullName>
    </recommendedName>
</protein>
<comment type="function">
    <text evidence="6">Binds and transfers iron-sulfur (Fe-S) clusters to target apoproteins. Can hydrolyze ATP.</text>
</comment>
<evidence type="ECO:0000256" key="4">
    <source>
        <dbReference type="ARBA" id="ARBA00023004"/>
    </source>
</evidence>
<dbReference type="InterPro" id="IPR044304">
    <property type="entry name" value="NUBPL-like"/>
</dbReference>
<evidence type="ECO:0000313" key="7">
    <source>
        <dbReference type="EMBL" id="RDB55904.1"/>
    </source>
</evidence>
<dbReference type="Proteomes" id="UP000253975">
    <property type="component" value="Unassembled WGS sequence"/>
</dbReference>
<dbReference type="EMBL" id="PPTO01000017">
    <property type="protein sequence ID" value="RDB55904.1"/>
    <property type="molecule type" value="Genomic_DNA"/>
</dbReference>
<reference evidence="7 8" key="1">
    <citation type="journal article" date="2018" name="Elife">
        <title>Discovery and characterization of a prevalent human gut bacterial enzyme sufficient for the inactivation of a family of plant toxins.</title>
        <authorList>
            <person name="Koppel N."/>
            <person name="Bisanz J.E."/>
            <person name="Pandelia M.E."/>
            <person name="Turnbaugh P.J."/>
            <person name="Balskus E.P."/>
        </authorList>
    </citation>
    <scope>NUCLEOTIDE SEQUENCE [LARGE SCALE GENOMIC DNA]</scope>
    <source>
        <strain evidence="7 8">OB21 GAM31</strain>
    </source>
</reference>
<dbReference type="PROSITE" id="PS01215">
    <property type="entry name" value="MRP"/>
    <property type="match status" value="1"/>
</dbReference>
<dbReference type="FunFam" id="3.40.50.300:FF:001119">
    <property type="entry name" value="Iron-sulfur cluster carrier protein"/>
    <property type="match status" value="1"/>
</dbReference>
<dbReference type="CDD" id="cd02037">
    <property type="entry name" value="Mrp_NBP35"/>
    <property type="match status" value="1"/>
</dbReference>
<evidence type="ECO:0000256" key="2">
    <source>
        <dbReference type="ARBA" id="ARBA00022741"/>
    </source>
</evidence>
<comment type="caution">
    <text evidence="7">The sequence shown here is derived from an EMBL/GenBank/DDBJ whole genome shotgun (WGS) entry which is preliminary data.</text>
</comment>
<dbReference type="PANTHER" id="PTHR42961:SF2">
    <property type="entry name" value="IRON-SULFUR PROTEIN NUBPL"/>
    <property type="match status" value="1"/>
</dbReference>
<name>A0A369L9P4_9ACTN</name>
<keyword evidence="6" id="KW-0378">Hydrolase</keyword>
<dbReference type="Gene3D" id="3.40.50.300">
    <property type="entry name" value="P-loop containing nucleotide triphosphate hydrolases"/>
    <property type="match status" value="1"/>
</dbReference>
<dbReference type="GO" id="GO:0051539">
    <property type="term" value="F:4 iron, 4 sulfur cluster binding"/>
    <property type="evidence" value="ECO:0007669"/>
    <property type="project" value="TreeGrafter"/>
</dbReference>
<dbReference type="GO" id="GO:0016887">
    <property type="term" value="F:ATP hydrolysis activity"/>
    <property type="evidence" value="ECO:0007669"/>
    <property type="project" value="UniProtKB-UniRule"/>
</dbReference>
<dbReference type="GO" id="GO:0016226">
    <property type="term" value="P:iron-sulfur cluster assembly"/>
    <property type="evidence" value="ECO:0007669"/>
    <property type="project" value="InterPro"/>
</dbReference>
<keyword evidence="4 6" id="KW-0408">Iron</keyword>
<gene>
    <name evidence="7" type="ORF">C1881_09075</name>
</gene>
<accession>A0A369L9P4</accession>
<dbReference type="SUPFAM" id="SSF52540">
    <property type="entry name" value="P-loop containing nucleoside triphosphate hydrolases"/>
    <property type="match status" value="1"/>
</dbReference>
<evidence type="ECO:0000256" key="3">
    <source>
        <dbReference type="ARBA" id="ARBA00022840"/>
    </source>
</evidence>
<keyword evidence="5 6" id="KW-0411">Iron-sulfur</keyword>
<dbReference type="PANTHER" id="PTHR42961">
    <property type="entry name" value="IRON-SULFUR PROTEIN NUBPL"/>
    <property type="match status" value="1"/>
</dbReference>